<organism evidence="9 10">
    <name type="scientific">Allofournierella massiliensis</name>
    <dbReference type="NCBI Taxonomy" id="1650663"/>
    <lineage>
        <taxon>Bacteria</taxon>
        <taxon>Bacillati</taxon>
        <taxon>Bacillota</taxon>
        <taxon>Clostridia</taxon>
        <taxon>Eubacteriales</taxon>
        <taxon>Oscillospiraceae</taxon>
        <taxon>Allofournierella</taxon>
    </lineage>
</organism>
<feature type="domain" description="ABC3 transporter permease C-terminal" evidence="8">
    <location>
        <begin position="727"/>
        <end position="842"/>
    </location>
</feature>
<comment type="subcellular location">
    <subcellularLocation>
        <location evidence="1">Cell membrane</location>
        <topology evidence="1">Multi-pass membrane protein</topology>
    </subcellularLocation>
</comment>
<evidence type="ECO:0000313" key="10">
    <source>
        <dbReference type="Proteomes" id="UP000295184"/>
    </source>
</evidence>
<dbReference type="PANTHER" id="PTHR30572:SF4">
    <property type="entry name" value="ABC TRANSPORTER PERMEASE YTRF"/>
    <property type="match status" value="1"/>
</dbReference>
<feature type="transmembrane region" description="Helical" evidence="7">
    <location>
        <begin position="324"/>
        <end position="348"/>
    </location>
</feature>
<comment type="caution">
    <text evidence="9">The sequence shown here is derived from an EMBL/GenBank/DDBJ whole genome shotgun (WGS) entry which is preliminary data.</text>
</comment>
<feature type="transmembrane region" description="Helical" evidence="7">
    <location>
        <begin position="776"/>
        <end position="799"/>
    </location>
</feature>
<dbReference type="Pfam" id="PF02687">
    <property type="entry name" value="FtsX"/>
    <property type="match status" value="2"/>
</dbReference>
<feature type="transmembrane region" description="Helical" evidence="7">
    <location>
        <begin position="811"/>
        <end position="837"/>
    </location>
</feature>
<dbReference type="GO" id="GO:0022857">
    <property type="term" value="F:transmembrane transporter activity"/>
    <property type="evidence" value="ECO:0007669"/>
    <property type="project" value="TreeGrafter"/>
</dbReference>
<evidence type="ECO:0000256" key="7">
    <source>
        <dbReference type="SAM" id="Phobius"/>
    </source>
</evidence>
<dbReference type="PANTHER" id="PTHR30572">
    <property type="entry name" value="MEMBRANE COMPONENT OF TRANSPORTER-RELATED"/>
    <property type="match status" value="1"/>
</dbReference>
<evidence type="ECO:0000256" key="1">
    <source>
        <dbReference type="ARBA" id="ARBA00004651"/>
    </source>
</evidence>
<feature type="domain" description="ABC3 transporter permease C-terminal" evidence="8">
    <location>
        <begin position="273"/>
        <end position="387"/>
    </location>
</feature>
<gene>
    <name evidence="9" type="ORF">EDD77_1309</name>
</gene>
<sequence>MKRQKSMIRTLTNRSFKANETRNLVAVAAIVLTTVMFTSLFVLSQSMVENLRNMNFQQAGYNSHLSSGIMTDADAEKITTHEAVRDFGKSIVVGIAENKELTGRQVEIRSADETYARSSFSYPTEGTMPVQENEIALDTITLDKLGLPYELGQEITLQWRKDLNSEETTASTFTLSGYWDGNSAAMASMAWVSEAFVQSQCAGIDQAEQLANGQVLGTVMLHLDLYSDSNLEGTAEQILADTGLSHVSLSPNAAYDSTMNQNIIREVLPMAICMVLVFASGYLIIYNIFQISVASDIRFYGRLKTLGATKRQLKKLIYGQANRLSLIGIPVGLVIGYLLGVVLVPVMITGTAGKAKTAVNPYLFIGSALFAYLTVLISCKKPAKIAGKVSPMEALRYTDAGTNSKRKTKKSTGGASIPKMALANLGRNKKRTVTVICSLTLGLVLLSCVYAKNASFDIDKYMSQMVISDFEVEDSSISSTFGTYNPYGTTISPELVQNIEGLPGLGATGCLYSQVFTHKIGASALRNIQTYYNADDRLAYIEATDTSLAEAYHEMIHSGECTSILYGIDGLILDTFTQDGRILDGTFDKKKFLSGGYVVMEAATGAEDSEKETQPTYSVGDTVELNGQQYEVMAIVADIPTITEGVNSSTQDFLSFYLPADTFRAMYPDNTLRKLFFDVAEEYHPQAEEILIQYRHDVDKSLNYTAKSTLIAHYQEQTRANTVMGFAISLIIAFVGILNFINSMVTAIVSRQKEFAMIQSIGMTKRQLRRMLIDEGLYYAGITLLASYALGAVAVGIGVRMMVADDWTATFHFTLLPLAICTPILILFAIVIPYICFKNLEKQSIVERLRATD</sequence>
<evidence type="ECO:0000259" key="8">
    <source>
        <dbReference type="Pfam" id="PF02687"/>
    </source>
</evidence>
<dbReference type="STRING" id="1650663.GCA_001486665_02040"/>
<feature type="transmembrane region" description="Helical" evidence="7">
    <location>
        <begin position="360"/>
        <end position="379"/>
    </location>
</feature>
<protein>
    <submittedName>
        <fullName evidence="9">Putative ABC transport system permease protein</fullName>
    </submittedName>
</protein>
<keyword evidence="4 7" id="KW-1133">Transmembrane helix</keyword>
<feature type="transmembrane region" description="Helical" evidence="7">
    <location>
        <begin position="267"/>
        <end position="289"/>
    </location>
</feature>
<dbReference type="GO" id="GO:0005886">
    <property type="term" value="C:plasma membrane"/>
    <property type="evidence" value="ECO:0007669"/>
    <property type="project" value="UniProtKB-SubCell"/>
</dbReference>
<evidence type="ECO:0000313" key="9">
    <source>
        <dbReference type="EMBL" id="TCL53588.1"/>
    </source>
</evidence>
<evidence type="ECO:0000256" key="5">
    <source>
        <dbReference type="ARBA" id="ARBA00023136"/>
    </source>
</evidence>
<comment type="similarity">
    <text evidence="6">Belongs to the ABC-4 integral membrane protein family.</text>
</comment>
<dbReference type="EMBL" id="SLUM01000030">
    <property type="protein sequence ID" value="TCL53588.1"/>
    <property type="molecule type" value="Genomic_DNA"/>
</dbReference>
<feature type="transmembrane region" description="Helical" evidence="7">
    <location>
        <begin position="723"/>
        <end position="749"/>
    </location>
</feature>
<name>A0A4R1QIZ4_9FIRM</name>
<evidence type="ECO:0000256" key="6">
    <source>
        <dbReference type="ARBA" id="ARBA00038076"/>
    </source>
</evidence>
<keyword evidence="3 7" id="KW-0812">Transmembrane</keyword>
<dbReference type="Proteomes" id="UP000295184">
    <property type="component" value="Unassembled WGS sequence"/>
</dbReference>
<dbReference type="InterPro" id="IPR003838">
    <property type="entry name" value="ABC3_permease_C"/>
</dbReference>
<evidence type="ECO:0000256" key="3">
    <source>
        <dbReference type="ARBA" id="ARBA00022692"/>
    </source>
</evidence>
<keyword evidence="5 7" id="KW-0472">Membrane</keyword>
<proteinExistence type="inferred from homology"/>
<dbReference type="OrthoDB" id="1694171at2"/>
<keyword evidence="2" id="KW-1003">Cell membrane</keyword>
<reference evidence="9 10" key="1">
    <citation type="submission" date="2019-03" db="EMBL/GenBank/DDBJ databases">
        <title>Genomic Encyclopedia of Type Strains, Phase IV (KMG-IV): sequencing the most valuable type-strain genomes for metagenomic binning, comparative biology and taxonomic classification.</title>
        <authorList>
            <person name="Goeker M."/>
        </authorList>
    </citation>
    <scope>NUCLEOTIDE SEQUENCE [LARGE SCALE GENOMIC DNA]</scope>
    <source>
        <strain evidence="9 10">DSM 100451</strain>
    </source>
</reference>
<accession>A0A4R1QIZ4</accession>
<dbReference type="InterPro" id="IPR050250">
    <property type="entry name" value="Macrolide_Exporter_MacB"/>
</dbReference>
<evidence type="ECO:0000256" key="4">
    <source>
        <dbReference type="ARBA" id="ARBA00022989"/>
    </source>
</evidence>
<evidence type="ECO:0000256" key="2">
    <source>
        <dbReference type="ARBA" id="ARBA00022475"/>
    </source>
</evidence>
<dbReference type="AlphaFoldDB" id="A0A4R1QIZ4"/>
<dbReference type="RefSeq" id="WP_058964439.1">
    <property type="nucleotide sequence ID" value="NZ_CABKVM010000017.1"/>
</dbReference>
<feature type="transmembrane region" description="Helical" evidence="7">
    <location>
        <begin position="433"/>
        <end position="452"/>
    </location>
</feature>